<evidence type="ECO:0000313" key="2">
    <source>
        <dbReference type="Proteomes" id="UP000008206"/>
    </source>
</evidence>
<dbReference type="HOGENOM" id="CLU_2715629_0_0_3"/>
<dbReference type="RefSeq" id="WP_013324106.1">
    <property type="nucleotide sequence ID" value="NC_014501.1"/>
</dbReference>
<evidence type="ECO:0000313" key="1">
    <source>
        <dbReference type="EMBL" id="ADN16040.1"/>
    </source>
</evidence>
<proteinExistence type="predicted"/>
<reference evidence="2" key="1">
    <citation type="journal article" date="2011" name="MBio">
        <title>Novel metabolic attributes of the genus Cyanothece, comprising a group of unicellular nitrogen-fixing Cyanobacteria.</title>
        <authorList>
            <person name="Bandyopadhyay A."/>
            <person name="Elvitigala T."/>
            <person name="Welsh E."/>
            <person name="Stockel J."/>
            <person name="Liberton M."/>
            <person name="Min H."/>
            <person name="Sherman L.A."/>
            <person name="Pakrasi H.B."/>
        </authorList>
    </citation>
    <scope>NUCLEOTIDE SEQUENCE [LARGE SCALE GENOMIC DNA]</scope>
    <source>
        <strain evidence="2">PCC 7822</strain>
    </source>
</reference>
<accession>E0U7V3</accession>
<dbReference type="EMBL" id="CP002198">
    <property type="protein sequence ID" value="ADN16040.1"/>
    <property type="molecule type" value="Genomic_DNA"/>
</dbReference>
<sequence>MNRTEHLNWAKERALEYLELNQLENAWLSFYSDLNKHEELRKHNGLQLGRQLKYAGFLNCVEEMKDFIKGFN</sequence>
<dbReference type="Proteomes" id="UP000008206">
    <property type="component" value="Chromosome"/>
</dbReference>
<name>E0U7V3_GLOV7</name>
<dbReference type="KEGG" id="cyj:Cyan7822_4120"/>
<dbReference type="eggNOG" id="ENOG502ZEIG">
    <property type="taxonomic scope" value="Bacteria"/>
</dbReference>
<dbReference type="STRING" id="497965.Cyan7822_4120"/>
<gene>
    <name evidence="1" type="ordered locus">Cyan7822_4120</name>
</gene>
<dbReference type="OrthoDB" id="8239204at2"/>
<protein>
    <submittedName>
        <fullName evidence="1">Uncharacterized protein</fullName>
    </submittedName>
</protein>
<dbReference type="AlphaFoldDB" id="E0U7V3"/>
<keyword evidence="2" id="KW-1185">Reference proteome</keyword>
<organism evidence="1 2">
    <name type="scientific">Gloeothece verrucosa (strain PCC 7822)</name>
    <name type="common">Cyanothece sp. (strain PCC 7822)</name>
    <dbReference type="NCBI Taxonomy" id="497965"/>
    <lineage>
        <taxon>Bacteria</taxon>
        <taxon>Bacillati</taxon>
        <taxon>Cyanobacteriota</taxon>
        <taxon>Cyanophyceae</taxon>
        <taxon>Oscillatoriophycideae</taxon>
        <taxon>Chroococcales</taxon>
        <taxon>Aphanothecaceae</taxon>
        <taxon>Gloeothece</taxon>
        <taxon>Gloeothece verrucosa</taxon>
    </lineage>
</organism>